<dbReference type="Pfam" id="PF00754">
    <property type="entry name" value="F5_F8_type_C"/>
    <property type="match status" value="1"/>
</dbReference>
<evidence type="ECO:0000256" key="2">
    <source>
        <dbReference type="SAM" id="SignalP"/>
    </source>
</evidence>
<dbReference type="Gene3D" id="2.60.40.10">
    <property type="entry name" value="Immunoglobulins"/>
    <property type="match status" value="1"/>
</dbReference>
<dbReference type="EMBL" id="JAGMVJ010000020">
    <property type="protein sequence ID" value="KAH7075132.1"/>
    <property type="molecule type" value="Genomic_DNA"/>
</dbReference>
<dbReference type="InterPro" id="IPR011043">
    <property type="entry name" value="Gal_Oxase/kelch_b-propeller"/>
</dbReference>
<evidence type="ECO:0000256" key="1">
    <source>
        <dbReference type="ARBA" id="ARBA00022729"/>
    </source>
</evidence>
<dbReference type="Proteomes" id="UP000813461">
    <property type="component" value="Unassembled WGS sequence"/>
</dbReference>
<proteinExistence type="predicted"/>
<dbReference type="PROSITE" id="PS50022">
    <property type="entry name" value="FA58C_3"/>
    <property type="match status" value="1"/>
</dbReference>
<dbReference type="InterPro" id="IPR009880">
    <property type="entry name" value="Glyoxal_oxidase_N"/>
</dbReference>
<accession>A0A8K0QWX1</accession>
<dbReference type="Gene3D" id="2.60.120.260">
    <property type="entry name" value="Galactose-binding domain-like"/>
    <property type="match status" value="1"/>
</dbReference>
<dbReference type="InterPro" id="IPR000421">
    <property type="entry name" value="FA58C"/>
</dbReference>
<dbReference type="SUPFAM" id="SSF81296">
    <property type="entry name" value="E set domains"/>
    <property type="match status" value="1"/>
</dbReference>
<dbReference type="Pfam" id="PF07250">
    <property type="entry name" value="Glyoxal_oxid_N"/>
    <property type="match status" value="1"/>
</dbReference>
<dbReference type="Pfam" id="PF01344">
    <property type="entry name" value="Kelch_1"/>
    <property type="match status" value="1"/>
</dbReference>
<dbReference type="SMART" id="SM00612">
    <property type="entry name" value="Kelch"/>
    <property type="match status" value="3"/>
</dbReference>
<dbReference type="InterPro" id="IPR008979">
    <property type="entry name" value="Galactose-bd-like_sf"/>
</dbReference>
<dbReference type="InterPro" id="IPR015202">
    <property type="entry name" value="GO-like_E_set"/>
</dbReference>
<gene>
    <name evidence="4" type="ORF">FB567DRAFT_504656</name>
</gene>
<organism evidence="4 5">
    <name type="scientific">Paraphoma chrysanthemicola</name>
    <dbReference type="NCBI Taxonomy" id="798071"/>
    <lineage>
        <taxon>Eukaryota</taxon>
        <taxon>Fungi</taxon>
        <taxon>Dikarya</taxon>
        <taxon>Ascomycota</taxon>
        <taxon>Pezizomycotina</taxon>
        <taxon>Dothideomycetes</taxon>
        <taxon>Pleosporomycetidae</taxon>
        <taxon>Pleosporales</taxon>
        <taxon>Pleosporineae</taxon>
        <taxon>Phaeosphaeriaceae</taxon>
        <taxon>Paraphoma</taxon>
    </lineage>
</organism>
<keyword evidence="1 2" id="KW-0732">Signal</keyword>
<dbReference type="CDD" id="cd02851">
    <property type="entry name" value="E_set_GO_C"/>
    <property type="match status" value="1"/>
</dbReference>
<dbReference type="InterPro" id="IPR037293">
    <property type="entry name" value="Gal_Oxidase_central_sf"/>
</dbReference>
<dbReference type="SUPFAM" id="SSF50965">
    <property type="entry name" value="Galactose oxidase, central domain"/>
    <property type="match status" value="1"/>
</dbReference>
<dbReference type="AlphaFoldDB" id="A0A8K0QWX1"/>
<sequence length="638" mass="68641">MTRSFASFLFLRLVNAVSITVSDFQPGNPGTNAIDQNNNTLWHSQYEPAIALPHRATLDLGIATWFNGFTYLPRQDVKPGNDIFGNIGRHDIEISVDNNRWTTVVSQTTFTDTAALKTERFTAVQARYIRITAFTEAGNRGPWTSAAELGVLLIENPPPNVGSWSSVISLPLVAAGAFLIPESGKLLLFSASGLTDFESAKGNTQTATYDPTTGAVSQRNVRETGHDMFCPGLSLDFDGRAIVTGGNDNFPTSIYTPSTNIWSRAADMQIKRGYQSSTTLSNGQVFQIGGSWVPIEQRGGKNAEIYNPSTNTWTLLPDCPVAPMLTNDAQGVFRSDNHGWLFGWKNAWVFQAGPSKAMGWYGTTNGGSYIDAGRRAADGDSMCGTAVMYDAVQGKIFSAGGSPSYEESEATNNAHVITIGEPESTPSVAKIASMAYKRVFHNSVVLPDGKIFTTGGQTWARPFSDATAVMQPEMWNPETQQFIVLPSHRIPRTYHSIAILLLDGTVFTAGGGLCGGCATNHLDAEIFSPGYLFNSNGTSARRPVINSTSRSSVAVGASLIVETDMSITKFSLIRYGSVTHTVNTDQRRIPLDAVSSSGTTYTLNIPGDPGIALPGYWMLFALNSAGVPSVAKTIKVTL</sequence>
<dbReference type="Pfam" id="PF09118">
    <property type="entry name" value="GO-like_E_set"/>
    <property type="match status" value="1"/>
</dbReference>
<dbReference type="Gene3D" id="2.130.10.80">
    <property type="entry name" value="Galactose oxidase/kelch, beta-propeller"/>
    <property type="match status" value="1"/>
</dbReference>
<feature type="signal peptide" evidence="2">
    <location>
        <begin position="1"/>
        <end position="16"/>
    </location>
</feature>
<dbReference type="InterPro" id="IPR006652">
    <property type="entry name" value="Kelch_1"/>
</dbReference>
<dbReference type="PANTHER" id="PTHR32208">
    <property type="entry name" value="SECRETED PROTEIN-RELATED"/>
    <property type="match status" value="1"/>
</dbReference>
<dbReference type="InterPro" id="IPR014756">
    <property type="entry name" value="Ig_E-set"/>
</dbReference>
<dbReference type="OrthoDB" id="2019572at2759"/>
<reference evidence="4" key="1">
    <citation type="journal article" date="2021" name="Nat. Commun.">
        <title>Genetic determinants of endophytism in the Arabidopsis root mycobiome.</title>
        <authorList>
            <person name="Mesny F."/>
            <person name="Miyauchi S."/>
            <person name="Thiergart T."/>
            <person name="Pickel B."/>
            <person name="Atanasova L."/>
            <person name="Karlsson M."/>
            <person name="Huettel B."/>
            <person name="Barry K.W."/>
            <person name="Haridas S."/>
            <person name="Chen C."/>
            <person name="Bauer D."/>
            <person name="Andreopoulos W."/>
            <person name="Pangilinan J."/>
            <person name="LaButti K."/>
            <person name="Riley R."/>
            <person name="Lipzen A."/>
            <person name="Clum A."/>
            <person name="Drula E."/>
            <person name="Henrissat B."/>
            <person name="Kohler A."/>
            <person name="Grigoriev I.V."/>
            <person name="Martin F.M."/>
            <person name="Hacquard S."/>
        </authorList>
    </citation>
    <scope>NUCLEOTIDE SEQUENCE</scope>
    <source>
        <strain evidence="4">MPI-SDFR-AT-0120</strain>
    </source>
</reference>
<evidence type="ECO:0000259" key="3">
    <source>
        <dbReference type="PROSITE" id="PS50022"/>
    </source>
</evidence>
<evidence type="ECO:0000313" key="5">
    <source>
        <dbReference type="Proteomes" id="UP000813461"/>
    </source>
</evidence>
<dbReference type="PANTHER" id="PTHR32208:SF68">
    <property type="entry name" value="GALACTOSE OXIDASE"/>
    <property type="match status" value="1"/>
</dbReference>
<dbReference type="SUPFAM" id="SSF49785">
    <property type="entry name" value="Galactose-binding domain-like"/>
    <property type="match status" value="1"/>
</dbReference>
<evidence type="ECO:0000313" key="4">
    <source>
        <dbReference type="EMBL" id="KAH7075132.1"/>
    </source>
</evidence>
<comment type="caution">
    <text evidence="4">The sequence shown here is derived from an EMBL/GenBank/DDBJ whole genome shotgun (WGS) entry which is preliminary data.</text>
</comment>
<keyword evidence="5" id="KW-1185">Reference proteome</keyword>
<name>A0A8K0QWX1_9PLEO</name>
<dbReference type="InterPro" id="IPR013783">
    <property type="entry name" value="Ig-like_fold"/>
</dbReference>
<feature type="chain" id="PRO_5035422380" description="F5/8 type C domain-containing protein" evidence="2">
    <location>
        <begin position="17"/>
        <end position="638"/>
    </location>
</feature>
<protein>
    <recommendedName>
        <fullName evidence="3">F5/8 type C domain-containing protein</fullName>
    </recommendedName>
</protein>
<feature type="domain" description="F5/8 type C" evidence="3">
    <location>
        <begin position="1"/>
        <end position="156"/>
    </location>
</feature>